<sequence length="337" mass="38350">MKSLKQILNKKVAVFAFGRLNPPTVGHEKLIDKLISVAKSKNATPFMFVSHTQDAKKNPLSSKDKVKYIKLGMPQISKNVVYDLSIKTPFDALAHIIDKGYTDVIMIAGDDRVADFKKNIGAYVNHPDPKKSFNLNSFDVVSAGERDPDSEGVTGISASKMREFATKNDYASFKKGAPSGLSDKFARNMFDDIRKGMRLVELFEEVQRLTTSLNIPRSKMPQIQRKYIPNFLRYLKSNSINVHQRDVSVRSLKPTQNEIDMNKVRRKYEAYASQSEEIKPFIVSYDNYILDGHHQLFAVKLIDPDSYVSCYILDIKMIDLLNLAKNYSKAMYKSIKD</sequence>
<name>A0A6J5M804_9CAUD</name>
<dbReference type="SUPFAM" id="SSF52374">
    <property type="entry name" value="Nucleotidylyl transferase"/>
    <property type="match status" value="1"/>
</dbReference>
<protein>
    <recommendedName>
        <fullName evidence="2">Cytidyltransferase-like domain-containing protein</fullName>
    </recommendedName>
</protein>
<gene>
    <name evidence="1" type="ORF">UFOVP410_65</name>
</gene>
<dbReference type="Gene3D" id="3.90.1530.10">
    <property type="entry name" value="Conserved hypothetical protein from pyrococcus furiosus pfu- 392566-001, ParB domain"/>
    <property type="match status" value="1"/>
</dbReference>
<dbReference type="InterPro" id="IPR036086">
    <property type="entry name" value="ParB/Sulfiredoxin_sf"/>
</dbReference>
<reference evidence="1" key="1">
    <citation type="submission" date="2020-04" db="EMBL/GenBank/DDBJ databases">
        <authorList>
            <person name="Chiriac C."/>
            <person name="Salcher M."/>
            <person name="Ghai R."/>
            <person name="Kavagutti S V."/>
        </authorList>
    </citation>
    <scope>NUCLEOTIDE SEQUENCE</scope>
</reference>
<dbReference type="EMBL" id="LR796388">
    <property type="protein sequence ID" value="CAB4141226.1"/>
    <property type="molecule type" value="Genomic_DNA"/>
</dbReference>
<accession>A0A6J5M804</accession>
<dbReference type="SUPFAM" id="SSF110849">
    <property type="entry name" value="ParB/Sulfiredoxin"/>
    <property type="match status" value="1"/>
</dbReference>
<evidence type="ECO:0000313" key="1">
    <source>
        <dbReference type="EMBL" id="CAB4141226.1"/>
    </source>
</evidence>
<dbReference type="InterPro" id="IPR014729">
    <property type="entry name" value="Rossmann-like_a/b/a_fold"/>
</dbReference>
<dbReference type="InterPro" id="IPR036872">
    <property type="entry name" value="CH_dom_sf"/>
</dbReference>
<dbReference type="Gene3D" id="3.40.50.620">
    <property type="entry name" value="HUPs"/>
    <property type="match status" value="1"/>
</dbReference>
<dbReference type="SUPFAM" id="SSF47576">
    <property type="entry name" value="Calponin-homology domain, CH-domain"/>
    <property type="match status" value="1"/>
</dbReference>
<proteinExistence type="predicted"/>
<organism evidence="1">
    <name type="scientific">uncultured Caudovirales phage</name>
    <dbReference type="NCBI Taxonomy" id="2100421"/>
    <lineage>
        <taxon>Viruses</taxon>
        <taxon>Duplodnaviria</taxon>
        <taxon>Heunggongvirae</taxon>
        <taxon>Uroviricota</taxon>
        <taxon>Caudoviricetes</taxon>
        <taxon>Peduoviridae</taxon>
        <taxon>Maltschvirus</taxon>
        <taxon>Maltschvirus maltsch</taxon>
    </lineage>
</organism>
<evidence type="ECO:0008006" key="2">
    <source>
        <dbReference type="Google" id="ProtNLM"/>
    </source>
</evidence>